<dbReference type="Proteomes" id="UP000829999">
    <property type="component" value="Chromosome 8"/>
</dbReference>
<dbReference type="GeneID" id="118275548"/>
<reference evidence="4" key="2">
    <citation type="submission" date="2025-04" db="UniProtKB">
        <authorList>
            <consortium name="RefSeq"/>
        </authorList>
    </citation>
    <scope>IDENTIFICATION</scope>
    <source>
        <tissue evidence="4">Whole larval tissue</tissue>
    </source>
</reference>
<name>A0A2H1WJV6_SPOFR</name>
<dbReference type="InterPro" id="IPR019191">
    <property type="entry name" value="Essential_protein_Yae1_N"/>
</dbReference>
<dbReference type="OrthoDB" id="20086at2759"/>
<evidence type="ECO:0000313" key="4">
    <source>
        <dbReference type="RefSeq" id="XP_035449446.1"/>
    </source>
</evidence>
<sequence>MSEYNENLSRKTRSRNLEPVAKIGYMDGASDGQTAEFQNSFNTGYEQGFTFGIQLGVKEAISSFNPDKKSPDLADQRRINCQICTNTASAQDNVVNLFNIQQEKNTEYLLKNDK</sequence>
<evidence type="ECO:0000259" key="1">
    <source>
        <dbReference type="Pfam" id="PF09811"/>
    </source>
</evidence>
<dbReference type="Pfam" id="PF09811">
    <property type="entry name" value="Yae1_N"/>
    <property type="match status" value="1"/>
</dbReference>
<reference evidence="2" key="1">
    <citation type="submission" date="2016-07" db="EMBL/GenBank/DDBJ databases">
        <authorList>
            <person name="Bretaudeau A."/>
        </authorList>
    </citation>
    <scope>NUCLEOTIDE SEQUENCE</scope>
    <source>
        <strain evidence="2">Rice</strain>
        <tissue evidence="2">Whole body</tissue>
    </source>
</reference>
<feature type="domain" description="Essential protein Yae1 N-terminal" evidence="1">
    <location>
        <begin position="24"/>
        <end position="56"/>
    </location>
</feature>
<protein>
    <submittedName>
        <fullName evidence="2">SFRICE_017743</fullName>
    </submittedName>
    <submittedName>
        <fullName evidence="4">Uncharacterized protein LOC118275548</fullName>
    </submittedName>
</protein>
<organism evidence="2">
    <name type="scientific">Spodoptera frugiperda</name>
    <name type="common">Fall armyworm</name>
    <dbReference type="NCBI Taxonomy" id="7108"/>
    <lineage>
        <taxon>Eukaryota</taxon>
        <taxon>Metazoa</taxon>
        <taxon>Ecdysozoa</taxon>
        <taxon>Arthropoda</taxon>
        <taxon>Hexapoda</taxon>
        <taxon>Insecta</taxon>
        <taxon>Pterygota</taxon>
        <taxon>Neoptera</taxon>
        <taxon>Endopterygota</taxon>
        <taxon>Lepidoptera</taxon>
        <taxon>Glossata</taxon>
        <taxon>Ditrysia</taxon>
        <taxon>Noctuoidea</taxon>
        <taxon>Noctuidae</taxon>
        <taxon>Amphipyrinae</taxon>
        <taxon>Spodoptera</taxon>
    </lineage>
</organism>
<dbReference type="AlphaFoldDB" id="A0A2H1WJV6"/>
<evidence type="ECO:0000313" key="3">
    <source>
        <dbReference type="Proteomes" id="UP000829999"/>
    </source>
</evidence>
<dbReference type="RefSeq" id="XP_035449446.1">
    <property type="nucleotide sequence ID" value="XM_035593553.2"/>
</dbReference>
<keyword evidence="3" id="KW-1185">Reference proteome</keyword>
<dbReference type="EMBL" id="ODYU01009106">
    <property type="protein sequence ID" value="SOQ53287.1"/>
    <property type="molecule type" value="Genomic_DNA"/>
</dbReference>
<evidence type="ECO:0000313" key="2">
    <source>
        <dbReference type="EMBL" id="SOQ53287.1"/>
    </source>
</evidence>
<gene>
    <name evidence="4" type="primary">LOC118275548</name>
    <name evidence="2" type="ORF">SFRICE_017743</name>
</gene>
<proteinExistence type="predicted"/>
<accession>A0A2H1WJV6</accession>